<dbReference type="InterPro" id="IPR016181">
    <property type="entry name" value="Acyl_CoA_acyltransferase"/>
</dbReference>
<dbReference type="InterPro" id="IPR051531">
    <property type="entry name" value="N-acetyltransferase"/>
</dbReference>
<accession>A0ABU4INZ7</accession>
<comment type="caution">
    <text evidence="2">The sequence shown here is derived from an EMBL/GenBank/DDBJ whole genome shotgun (WGS) entry which is preliminary data.</text>
</comment>
<dbReference type="EMBL" id="JAWRCN010000002">
    <property type="protein sequence ID" value="MDW6019577.1"/>
    <property type="molecule type" value="Genomic_DNA"/>
</dbReference>
<feature type="domain" description="N-acetyltransferase" evidence="1">
    <location>
        <begin position="7"/>
        <end position="164"/>
    </location>
</feature>
<organism evidence="2 3">
    <name type="scientific">Vibrio plantisponsor</name>
    <dbReference type="NCBI Taxonomy" id="664643"/>
    <lineage>
        <taxon>Bacteria</taxon>
        <taxon>Pseudomonadati</taxon>
        <taxon>Pseudomonadota</taxon>
        <taxon>Gammaproteobacteria</taxon>
        <taxon>Vibrionales</taxon>
        <taxon>Vibrionaceae</taxon>
        <taxon>Vibrio</taxon>
    </lineage>
</organism>
<dbReference type="RefSeq" id="WP_171137020.1">
    <property type="nucleotide sequence ID" value="NZ_AP024894.1"/>
</dbReference>
<dbReference type="Proteomes" id="UP001272325">
    <property type="component" value="Unassembled WGS sequence"/>
</dbReference>
<dbReference type="SUPFAM" id="SSF55729">
    <property type="entry name" value="Acyl-CoA N-acyltransferases (Nat)"/>
    <property type="match status" value="1"/>
</dbReference>
<name>A0ABU4INZ7_9VIBR</name>
<dbReference type="PANTHER" id="PTHR43792:SF1">
    <property type="entry name" value="N-ACETYLTRANSFERASE DOMAIN-CONTAINING PROTEIN"/>
    <property type="match status" value="1"/>
</dbReference>
<dbReference type="Gene3D" id="3.40.630.30">
    <property type="match status" value="1"/>
</dbReference>
<evidence type="ECO:0000313" key="3">
    <source>
        <dbReference type="Proteomes" id="UP001272325"/>
    </source>
</evidence>
<sequence length="164" mass="18557">MIQTERLELRKFHPQDRELMLPLLQDAEFMAFSPNGAMTAEQAEIRFQQLVDAFPEKGVGKFCVIERSSGELIGYCGIESFTYQNKQVVEHGYRLKTSARGNGYATEASKAVMSYAKEAGYTRIYAFTESSHSQSQHILGKLGFKPCGSGEYQNMPVKYFIKML</sequence>
<dbReference type="PANTHER" id="PTHR43792">
    <property type="entry name" value="GNAT FAMILY, PUTATIVE (AFU_ORTHOLOGUE AFUA_3G00765)-RELATED-RELATED"/>
    <property type="match status" value="1"/>
</dbReference>
<dbReference type="InterPro" id="IPR000182">
    <property type="entry name" value="GNAT_dom"/>
</dbReference>
<reference evidence="2 3" key="1">
    <citation type="submission" date="2023-11" db="EMBL/GenBank/DDBJ databases">
        <title>Plant-associative lifestyle of Vibrio porteresiae and its evolutionary dynamics.</title>
        <authorList>
            <person name="Rameshkumar N."/>
            <person name="Kirti K."/>
        </authorList>
    </citation>
    <scope>NUCLEOTIDE SEQUENCE [LARGE SCALE GENOMIC DNA]</scope>
    <source>
        <strain evidence="2 3">MSSRF60</strain>
    </source>
</reference>
<keyword evidence="3" id="KW-1185">Reference proteome</keyword>
<proteinExistence type="predicted"/>
<gene>
    <name evidence="2" type="ORF">SBW85_17905</name>
</gene>
<dbReference type="PROSITE" id="PS51186">
    <property type="entry name" value="GNAT"/>
    <property type="match status" value="1"/>
</dbReference>
<dbReference type="CDD" id="cd04301">
    <property type="entry name" value="NAT_SF"/>
    <property type="match status" value="1"/>
</dbReference>
<evidence type="ECO:0000259" key="1">
    <source>
        <dbReference type="PROSITE" id="PS51186"/>
    </source>
</evidence>
<evidence type="ECO:0000313" key="2">
    <source>
        <dbReference type="EMBL" id="MDW6019577.1"/>
    </source>
</evidence>
<protein>
    <submittedName>
        <fullName evidence="2">GNAT family N-acetyltransferase</fullName>
    </submittedName>
</protein>
<dbReference type="Pfam" id="PF13302">
    <property type="entry name" value="Acetyltransf_3"/>
    <property type="match status" value="1"/>
</dbReference>